<dbReference type="EMBL" id="JACIJP010000001">
    <property type="protein sequence ID" value="MBB6123352.1"/>
    <property type="molecule type" value="Genomic_DNA"/>
</dbReference>
<dbReference type="InterPro" id="IPR050509">
    <property type="entry name" value="CoA-transferase_III"/>
</dbReference>
<gene>
    <name evidence="1" type="ORF">FHS92_001059</name>
</gene>
<dbReference type="Proteomes" id="UP000552700">
    <property type="component" value="Unassembled WGS sequence"/>
</dbReference>
<dbReference type="InterPro" id="IPR023606">
    <property type="entry name" value="CoA-Trfase_III_dom_1_sf"/>
</dbReference>
<organism evidence="1 2">
    <name type="scientific">Sphingobium subterraneum</name>
    <dbReference type="NCBI Taxonomy" id="627688"/>
    <lineage>
        <taxon>Bacteria</taxon>
        <taxon>Pseudomonadati</taxon>
        <taxon>Pseudomonadota</taxon>
        <taxon>Alphaproteobacteria</taxon>
        <taxon>Sphingomonadales</taxon>
        <taxon>Sphingomonadaceae</taxon>
        <taxon>Sphingobium</taxon>
    </lineage>
</organism>
<evidence type="ECO:0000313" key="1">
    <source>
        <dbReference type="EMBL" id="MBB6123352.1"/>
    </source>
</evidence>
<evidence type="ECO:0000313" key="2">
    <source>
        <dbReference type="Proteomes" id="UP000552700"/>
    </source>
</evidence>
<dbReference type="PANTHER" id="PTHR48228">
    <property type="entry name" value="SUCCINYL-COA--D-CITRAMALATE COA-TRANSFERASE"/>
    <property type="match status" value="1"/>
</dbReference>
<dbReference type="Pfam" id="PF02515">
    <property type="entry name" value="CoA_transf_3"/>
    <property type="match status" value="1"/>
</dbReference>
<dbReference type="Gene3D" id="3.40.50.10540">
    <property type="entry name" value="Crotonobetainyl-coa:carnitine coa-transferase, domain 1"/>
    <property type="match status" value="1"/>
</dbReference>
<dbReference type="PANTHER" id="PTHR48228:SF5">
    <property type="entry name" value="ALPHA-METHYLACYL-COA RACEMASE"/>
    <property type="match status" value="1"/>
</dbReference>
<keyword evidence="2" id="KW-1185">Reference proteome</keyword>
<dbReference type="Gene3D" id="3.30.1540.10">
    <property type="entry name" value="formyl-coa transferase, domain 3"/>
    <property type="match status" value="1"/>
</dbReference>
<dbReference type="EC" id="5.4.1.3" evidence="1"/>
<proteinExistence type="predicted"/>
<accession>A0A841IYZ5</accession>
<dbReference type="GO" id="GO:0016853">
    <property type="term" value="F:isomerase activity"/>
    <property type="evidence" value="ECO:0007669"/>
    <property type="project" value="UniProtKB-KW"/>
</dbReference>
<dbReference type="AlphaFoldDB" id="A0A841IYZ5"/>
<protein>
    <submittedName>
        <fullName evidence="1">2-methylfumaryl-CoA isomerase</fullName>
        <ecNumber evidence="1">5.4.1.3</ecNumber>
    </submittedName>
</protein>
<sequence length="408" mass="43211">MYRILEGLRIIEGASFIAAPSCGLHLLQMGAQVIRFDDIGGGPDFDRWPIAPNGRSLYWEGLNKGKKSIAIDLRRPEGRELAVRLVTAPGKQSGIFLTNFPEGGFLAHEKLAAQRQDLITVRVMGWADGTPAVDYTVNSAVGVPAMTGPVGSSVPVNHVLPAWDLMAGAYAAFALLAMERQRAATGQGGELKVPLSDLAIASLGHLGQIAEVTISGQDRPRMGNDLNGAFGRDFETADGARVMIVALTPRQWTGLVAALGIGAAVAAIEQELGVSFDHDAGMRFVHRDRLFPLVEAAVRLRKLPDLPALFNPAGVCWGPYQTLGEALAGDPRFGPGNPVLHPVDHASGYRYLTPGAAGSLTGRARGVPTRAPMLGEHTDEVLADILGLSASEIGALHDHGVVANRMEP</sequence>
<comment type="caution">
    <text evidence="1">The sequence shown here is derived from an EMBL/GenBank/DDBJ whole genome shotgun (WGS) entry which is preliminary data.</text>
</comment>
<keyword evidence="1" id="KW-0413">Isomerase</keyword>
<dbReference type="InterPro" id="IPR003673">
    <property type="entry name" value="CoA-Trfase_fam_III"/>
</dbReference>
<dbReference type="InterPro" id="IPR044855">
    <property type="entry name" value="CoA-Trfase_III_dom3_sf"/>
</dbReference>
<dbReference type="SUPFAM" id="SSF89796">
    <property type="entry name" value="CoA-transferase family III (CaiB/BaiF)"/>
    <property type="match status" value="1"/>
</dbReference>
<reference evidence="1 2" key="1">
    <citation type="submission" date="2020-08" db="EMBL/GenBank/DDBJ databases">
        <title>Genomic Encyclopedia of Type Strains, Phase IV (KMG-IV): sequencing the most valuable type-strain genomes for metagenomic binning, comparative biology and taxonomic classification.</title>
        <authorList>
            <person name="Goeker M."/>
        </authorList>
    </citation>
    <scope>NUCLEOTIDE SEQUENCE [LARGE SCALE GENOMIC DNA]</scope>
    <source>
        <strain evidence="1 2">DSM 102255</strain>
    </source>
</reference>
<dbReference type="RefSeq" id="WP_184078196.1">
    <property type="nucleotide sequence ID" value="NZ_JACIJP010000001.1"/>
</dbReference>
<name>A0A841IYZ5_9SPHN</name>